<dbReference type="RefSeq" id="WP_316698175.1">
    <property type="nucleotide sequence ID" value="NZ_CP136336.1"/>
</dbReference>
<sequence>MSTTERTLPSPPMNAEAETFYAAAREGRFMLKRCADCGKTHWYPRAVCPHCFSSATEWVAGSGRGVIYAFSPMRRVDPPYTLAYVTLAEGATMMTNLVDCNVDALAIGQSVKLVFKPSEDGTPVPCFTPT</sequence>
<dbReference type="InterPro" id="IPR052513">
    <property type="entry name" value="Thioester_dehydratase-like"/>
</dbReference>
<gene>
    <name evidence="3" type="ORF">RXV79_13785</name>
</gene>
<dbReference type="PANTHER" id="PTHR34075">
    <property type="entry name" value="BLR3430 PROTEIN"/>
    <property type="match status" value="1"/>
</dbReference>
<evidence type="ECO:0000313" key="3">
    <source>
        <dbReference type="EMBL" id="WOB05993.1"/>
    </source>
</evidence>
<dbReference type="InterPro" id="IPR012340">
    <property type="entry name" value="NA-bd_OB-fold"/>
</dbReference>
<dbReference type="Pfam" id="PF01796">
    <property type="entry name" value="OB_ChsH2_C"/>
    <property type="match status" value="1"/>
</dbReference>
<feature type="domain" description="ChsH2 rubredoxin-like zinc ribbon" evidence="2">
    <location>
        <begin position="22"/>
        <end position="57"/>
    </location>
</feature>
<dbReference type="EMBL" id="CP136336">
    <property type="protein sequence ID" value="WOB05993.1"/>
    <property type="molecule type" value="Genomic_DNA"/>
</dbReference>
<accession>A0ABZ0CMC9</accession>
<keyword evidence="4" id="KW-1185">Reference proteome</keyword>
<dbReference type="PANTHER" id="PTHR34075:SF5">
    <property type="entry name" value="BLR3430 PROTEIN"/>
    <property type="match status" value="1"/>
</dbReference>
<name>A0ABZ0CMC9_9BURK</name>
<evidence type="ECO:0000259" key="2">
    <source>
        <dbReference type="Pfam" id="PF12172"/>
    </source>
</evidence>
<dbReference type="SUPFAM" id="SSF50249">
    <property type="entry name" value="Nucleic acid-binding proteins"/>
    <property type="match status" value="1"/>
</dbReference>
<reference evidence="3 4" key="1">
    <citation type="submission" date="2023-10" db="EMBL/GenBank/DDBJ databases">
        <title>Bacteria for the degradation of biodegradable plastic PBAT(Polybutylene adipate terephthalate).</title>
        <authorList>
            <person name="Weon H.-Y."/>
            <person name="Yeon J."/>
        </authorList>
    </citation>
    <scope>NUCLEOTIDE SEQUENCE [LARGE SCALE GENOMIC DNA]</scope>
    <source>
        <strain evidence="3 4">SBD 7-3</strain>
    </source>
</reference>
<dbReference type="InterPro" id="IPR022002">
    <property type="entry name" value="ChsH2_Znr"/>
</dbReference>
<dbReference type="Proteomes" id="UP001303946">
    <property type="component" value="Chromosome"/>
</dbReference>
<evidence type="ECO:0000259" key="1">
    <source>
        <dbReference type="Pfam" id="PF01796"/>
    </source>
</evidence>
<organism evidence="3 4">
    <name type="scientific">Piscinibacter gummiphilus</name>
    <dbReference type="NCBI Taxonomy" id="946333"/>
    <lineage>
        <taxon>Bacteria</taxon>
        <taxon>Pseudomonadati</taxon>
        <taxon>Pseudomonadota</taxon>
        <taxon>Betaproteobacteria</taxon>
        <taxon>Burkholderiales</taxon>
        <taxon>Sphaerotilaceae</taxon>
        <taxon>Piscinibacter</taxon>
    </lineage>
</organism>
<feature type="domain" description="ChsH2 C-terminal OB-fold" evidence="1">
    <location>
        <begin position="58"/>
        <end position="116"/>
    </location>
</feature>
<dbReference type="InterPro" id="IPR002878">
    <property type="entry name" value="ChsH2_C"/>
</dbReference>
<dbReference type="Pfam" id="PF12172">
    <property type="entry name" value="zf-ChsH2"/>
    <property type="match status" value="1"/>
</dbReference>
<dbReference type="Gene3D" id="6.10.30.10">
    <property type="match status" value="1"/>
</dbReference>
<evidence type="ECO:0000313" key="4">
    <source>
        <dbReference type="Proteomes" id="UP001303946"/>
    </source>
</evidence>
<proteinExistence type="predicted"/>
<protein>
    <submittedName>
        <fullName evidence="3">Zn-ribbon domain-containing OB-fold protein</fullName>
    </submittedName>
</protein>